<evidence type="ECO:0000313" key="10">
    <source>
        <dbReference type="EMBL" id="AJW79584.1"/>
    </source>
</evidence>
<evidence type="ECO:0000256" key="1">
    <source>
        <dbReference type="ARBA" id="ARBA00004651"/>
    </source>
</evidence>
<feature type="transmembrane region" description="Helical" evidence="9">
    <location>
        <begin position="409"/>
        <end position="427"/>
    </location>
</feature>
<feature type="transmembrane region" description="Helical" evidence="9">
    <location>
        <begin position="166"/>
        <end position="185"/>
    </location>
</feature>
<evidence type="ECO:0000256" key="7">
    <source>
        <dbReference type="ARBA" id="ARBA00023136"/>
    </source>
</evidence>
<keyword evidence="6 9" id="KW-1133">Transmembrane helix</keyword>
<dbReference type="EMBL" id="CP011043">
    <property type="protein sequence ID" value="AJW79584.1"/>
    <property type="molecule type" value="Genomic_DNA"/>
</dbReference>
<evidence type="ECO:0000256" key="3">
    <source>
        <dbReference type="ARBA" id="ARBA00022676"/>
    </source>
</evidence>
<accession>A0A0D5CJV5</accession>
<name>A0A0D5CJV5_9MICO</name>
<proteinExistence type="predicted"/>
<dbReference type="GO" id="GO:0009103">
    <property type="term" value="P:lipopolysaccharide biosynthetic process"/>
    <property type="evidence" value="ECO:0007669"/>
    <property type="project" value="UniProtKB-ARBA"/>
</dbReference>
<feature type="transmembrane region" description="Helical" evidence="9">
    <location>
        <begin position="121"/>
        <end position="154"/>
    </location>
</feature>
<dbReference type="PATRIC" id="fig|33014.5.peg.2262"/>
<dbReference type="KEGG" id="cmh:VO01_10955"/>
<feature type="region of interest" description="Disordered" evidence="8">
    <location>
        <begin position="1"/>
        <end position="33"/>
    </location>
</feature>
<dbReference type="HOGENOM" id="CLU_024191_0_0_11"/>
<dbReference type="PANTHER" id="PTHR33908">
    <property type="entry name" value="MANNOSYLTRANSFERASE YKCB-RELATED"/>
    <property type="match status" value="1"/>
</dbReference>
<evidence type="ECO:0000256" key="4">
    <source>
        <dbReference type="ARBA" id="ARBA00022679"/>
    </source>
</evidence>
<feature type="transmembrane region" description="Helical" evidence="9">
    <location>
        <begin position="46"/>
        <end position="68"/>
    </location>
</feature>
<dbReference type="Proteomes" id="UP000032604">
    <property type="component" value="Chromosome"/>
</dbReference>
<reference evidence="10 11" key="1">
    <citation type="journal article" date="2015" name="Genome Announc.">
        <title>Complete Genome Sequence of Clavibacter michiganensis subsp. insidiosus R1-1 Using PacBio Single-Molecule Real-Time Technology.</title>
        <authorList>
            <person name="Lu Y."/>
            <person name="Samac D.A."/>
            <person name="Glazebrook J."/>
            <person name="Ishimaru C.A."/>
        </authorList>
    </citation>
    <scope>NUCLEOTIDE SEQUENCE [LARGE SCALE GENOMIC DNA]</scope>
    <source>
        <strain evidence="10 11">R1-1</strain>
    </source>
</reference>
<evidence type="ECO:0000256" key="8">
    <source>
        <dbReference type="SAM" id="MobiDB-lite"/>
    </source>
</evidence>
<evidence type="ECO:0000256" key="5">
    <source>
        <dbReference type="ARBA" id="ARBA00022692"/>
    </source>
</evidence>
<keyword evidence="4" id="KW-0808">Transferase</keyword>
<dbReference type="GO" id="GO:0010041">
    <property type="term" value="P:response to iron(III) ion"/>
    <property type="evidence" value="ECO:0007669"/>
    <property type="project" value="TreeGrafter"/>
</dbReference>
<evidence type="ECO:0000256" key="9">
    <source>
        <dbReference type="SAM" id="Phobius"/>
    </source>
</evidence>
<keyword evidence="7 9" id="KW-0472">Membrane</keyword>
<evidence type="ECO:0000256" key="6">
    <source>
        <dbReference type="ARBA" id="ARBA00022989"/>
    </source>
</evidence>
<feature type="transmembrane region" description="Helical" evidence="9">
    <location>
        <begin position="385"/>
        <end position="404"/>
    </location>
</feature>
<feature type="transmembrane region" description="Helical" evidence="9">
    <location>
        <begin position="205"/>
        <end position="232"/>
    </location>
</feature>
<keyword evidence="5 9" id="KW-0812">Transmembrane</keyword>
<dbReference type="RefSeq" id="WP_045528941.1">
    <property type="nucleotide sequence ID" value="NZ_CP011043.1"/>
</dbReference>
<dbReference type="GO" id="GO:0005886">
    <property type="term" value="C:plasma membrane"/>
    <property type="evidence" value="ECO:0007669"/>
    <property type="project" value="UniProtKB-SubCell"/>
</dbReference>
<dbReference type="AlphaFoldDB" id="A0A0D5CJV5"/>
<keyword evidence="2" id="KW-1003">Cell membrane</keyword>
<evidence type="ECO:0008006" key="12">
    <source>
        <dbReference type="Google" id="ProtNLM"/>
    </source>
</evidence>
<organism evidence="10 11">
    <name type="scientific">Clavibacter michiganensis subsp. insidiosus</name>
    <dbReference type="NCBI Taxonomy" id="33014"/>
    <lineage>
        <taxon>Bacteria</taxon>
        <taxon>Bacillati</taxon>
        <taxon>Actinomycetota</taxon>
        <taxon>Actinomycetes</taxon>
        <taxon>Micrococcales</taxon>
        <taxon>Microbacteriaceae</taxon>
        <taxon>Clavibacter</taxon>
    </lineage>
</organism>
<dbReference type="GO" id="GO:0016763">
    <property type="term" value="F:pentosyltransferase activity"/>
    <property type="evidence" value="ECO:0007669"/>
    <property type="project" value="TreeGrafter"/>
</dbReference>
<evidence type="ECO:0000313" key="11">
    <source>
        <dbReference type="Proteomes" id="UP000032604"/>
    </source>
</evidence>
<comment type="subcellular location">
    <subcellularLocation>
        <location evidence="1">Cell membrane</location>
        <topology evidence="1">Multi-pass membrane protein</topology>
    </subcellularLocation>
</comment>
<gene>
    <name evidence="10" type="ORF">VO01_10955</name>
</gene>
<keyword evidence="3" id="KW-0328">Glycosyltransferase</keyword>
<sequence length="568" mass="61415">MTDLRTDGGRGSASTGPSVRRPADGTRGGRPAGGLGRFHHRRWGDAWLIGLLGFLLALPLAGAPSVWYDEAATVISATRAWDDLLRELSTVDAVHGLYYAGMKAWFELVGYSPTSLRFPSAVFIGLAAAGVVLLTRTVSTRATGIVAGLVFVVIPRSAWMGTEGRSFALGTLIAVALTIVLVLAARRAGSRWQVQARWWALYGLLAWLGASTFVYLALLVGAHGVVILWAIASARVGRRSRRPMVVSLLGWALASISAGLLSLPLVRVVTDQSGQVGWIKPIGPNTITQVISTQLFSQNDVFGLLAWALALVGLALLVRRGIRLVRARRASRLEPEGALAEFESAYLHAGWSPTILQLAVVWFVVPTLLLIGASTLMSPLYSPRYMAYTAPAFAMLMAVGILALRWKPLVAAVTAVLVALSVMQLVHDRTTTVKADSDWAAIARIVSEERAQEAPGTTEAVIFGPVRRHPKATSRIVAYSYPDAFRGMDDILLRTPPGDTDGLWEETYPLADRVNEVEGADVVWLVTSDKQDIRPEVAEALTPRGFAKTDDWHVTNANVERYERVDAG</sequence>
<dbReference type="InterPro" id="IPR050297">
    <property type="entry name" value="LipidA_mod_glycosyltrf_83"/>
</dbReference>
<protein>
    <recommendedName>
        <fullName evidence="12">Glycosyltransferase RgtA/B/C/D-like domain-containing protein</fullName>
    </recommendedName>
</protein>
<feature type="transmembrane region" description="Helical" evidence="9">
    <location>
        <begin position="244"/>
        <end position="266"/>
    </location>
</feature>
<evidence type="ECO:0000256" key="2">
    <source>
        <dbReference type="ARBA" id="ARBA00022475"/>
    </source>
</evidence>
<feature type="transmembrane region" description="Helical" evidence="9">
    <location>
        <begin position="355"/>
        <end position="373"/>
    </location>
</feature>
<dbReference type="OrthoDB" id="5318634at2"/>
<feature type="transmembrane region" description="Helical" evidence="9">
    <location>
        <begin position="301"/>
        <end position="322"/>
    </location>
</feature>
<dbReference type="PANTHER" id="PTHR33908:SF3">
    <property type="entry name" value="UNDECAPRENYL PHOSPHATE-ALPHA-4-AMINO-4-DEOXY-L-ARABINOSE ARABINOSYL TRANSFERASE"/>
    <property type="match status" value="1"/>
</dbReference>